<dbReference type="RefSeq" id="WP_106059226.1">
    <property type="nucleotide sequence ID" value="NZ_PVXQ01000009.1"/>
</dbReference>
<dbReference type="AlphaFoldDB" id="A0A2T0BH61"/>
<dbReference type="InterPro" id="IPR039758">
    <property type="entry name" value="NAGK-like"/>
</dbReference>
<dbReference type="Proteomes" id="UP000239471">
    <property type="component" value="Unassembled WGS sequence"/>
</dbReference>
<gene>
    <name evidence="2" type="primary">gspK_1</name>
    <name evidence="2" type="ORF">CLVI_12300</name>
</gene>
<keyword evidence="2" id="KW-0418">Kinase</keyword>
<proteinExistence type="predicted"/>
<evidence type="ECO:0000313" key="2">
    <source>
        <dbReference type="EMBL" id="PRR83188.1"/>
    </source>
</evidence>
<name>A0A2T0BH61_9CLOT</name>
<dbReference type="Gene3D" id="3.30.420.40">
    <property type="match status" value="2"/>
</dbReference>
<evidence type="ECO:0000259" key="1">
    <source>
        <dbReference type="Pfam" id="PF01869"/>
    </source>
</evidence>
<dbReference type="GO" id="GO:0047931">
    <property type="term" value="F:glucosamine kinase activity"/>
    <property type="evidence" value="ECO:0007669"/>
    <property type="project" value="UniProtKB-EC"/>
</dbReference>
<dbReference type="SUPFAM" id="SSF53067">
    <property type="entry name" value="Actin-like ATPase domain"/>
    <property type="match status" value="2"/>
</dbReference>
<dbReference type="EMBL" id="PVXQ01000009">
    <property type="protein sequence ID" value="PRR83188.1"/>
    <property type="molecule type" value="Genomic_DNA"/>
</dbReference>
<accession>A0A2T0BH61</accession>
<keyword evidence="2" id="KW-0808">Transferase</keyword>
<reference evidence="2 3" key="1">
    <citation type="submission" date="2018-03" db="EMBL/GenBank/DDBJ databases">
        <title>Genome sequence of Clostridium vincentii DSM 10228.</title>
        <authorList>
            <person name="Poehlein A."/>
            <person name="Daniel R."/>
        </authorList>
    </citation>
    <scope>NUCLEOTIDE SEQUENCE [LARGE SCALE GENOMIC DNA]</scope>
    <source>
        <strain evidence="2 3">DSM 10228</strain>
    </source>
</reference>
<dbReference type="InterPro" id="IPR043129">
    <property type="entry name" value="ATPase_NBD"/>
</dbReference>
<keyword evidence="3" id="KW-1185">Reference proteome</keyword>
<dbReference type="InterPro" id="IPR002731">
    <property type="entry name" value="ATPase_BadF"/>
</dbReference>
<dbReference type="PANTHER" id="PTHR12862">
    <property type="entry name" value="BADF TYPE ATPASE DOMAIN-CONTAINING PROTEIN"/>
    <property type="match status" value="1"/>
</dbReference>
<evidence type="ECO:0000313" key="3">
    <source>
        <dbReference type="Proteomes" id="UP000239471"/>
    </source>
</evidence>
<dbReference type="Pfam" id="PF01869">
    <property type="entry name" value="BcrAD_BadFG"/>
    <property type="match status" value="1"/>
</dbReference>
<sequence length="297" mass="32251">MEYIIGVDGGGTKTEAVAYDLKGMEVGKALTGFGNLVNGKEEALTNIMKAIDKLVYSLGIDGLRGLYLGLAGTEVGNNGGIVRDRLKNKFKIDPIIMNDGDLALKALLKGEEGILVIAGTGSNVFGIKGNCKGRCGGWGHLLGDEGSAYKIAIQAFKRMIYEEDYGILKSELSKAVLNHFHANNVNDIMEFIYTSTKDEIAKIASVVSIAAEMGEELAKSILEKEGINLAKATERVFNKLLFEECKIGLVGGVIRKSKFVRVAFEGYLIENIKVTEFVDDDISPSKGAYYIYINENK</sequence>
<dbReference type="PANTHER" id="PTHR12862:SF0">
    <property type="entry name" value="N-ACETYL-D-GLUCOSAMINE KINASE"/>
    <property type="match status" value="1"/>
</dbReference>
<organism evidence="2 3">
    <name type="scientific">Clostridium vincentii</name>
    <dbReference type="NCBI Taxonomy" id="52704"/>
    <lineage>
        <taxon>Bacteria</taxon>
        <taxon>Bacillati</taxon>
        <taxon>Bacillota</taxon>
        <taxon>Clostridia</taxon>
        <taxon>Eubacteriales</taxon>
        <taxon>Clostridiaceae</taxon>
        <taxon>Clostridium</taxon>
    </lineage>
</organism>
<dbReference type="CDD" id="cd24007">
    <property type="entry name" value="ASKHA_NBD_eukNAGK-like"/>
    <property type="match status" value="1"/>
</dbReference>
<comment type="caution">
    <text evidence="2">The sequence shown here is derived from an EMBL/GenBank/DDBJ whole genome shotgun (WGS) entry which is preliminary data.</text>
</comment>
<protein>
    <submittedName>
        <fullName evidence="2">Glucosamine kinase GspK</fullName>
        <ecNumber evidence="2">2.7.1.8</ecNumber>
    </submittedName>
</protein>
<dbReference type="EC" id="2.7.1.8" evidence="2"/>
<dbReference type="GO" id="GO:0045127">
    <property type="term" value="F:N-acetylglucosamine kinase activity"/>
    <property type="evidence" value="ECO:0007669"/>
    <property type="project" value="InterPro"/>
</dbReference>
<dbReference type="OrthoDB" id="9772633at2"/>
<feature type="domain" description="ATPase BadF/BadG/BcrA/BcrD type" evidence="1">
    <location>
        <begin position="5"/>
        <end position="272"/>
    </location>
</feature>